<protein>
    <recommendedName>
        <fullName evidence="1">DUF7580 domain-containing protein</fullName>
    </recommendedName>
</protein>
<evidence type="ECO:0000313" key="3">
    <source>
        <dbReference type="Proteomes" id="UP000183971"/>
    </source>
</evidence>
<dbReference type="InterPro" id="IPR011009">
    <property type="entry name" value="Kinase-like_dom_sf"/>
</dbReference>
<dbReference type="SUPFAM" id="SSF56112">
    <property type="entry name" value="Protein kinase-like (PK-like)"/>
    <property type="match status" value="1"/>
</dbReference>
<dbReference type="RefSeq" id="XP_031084272.1">
    <property type="nucleotide sequence ID" value="XM_031234545.1"/>
</dbReference>
<dbReference type="EMBL" id="FJOF01000007">
    <property type="protein sequence ID" value="CZR43681.1"/>
    <property type="molecule type" value="Genomic_DNA"/>
</dbReference>
<accession>A0A1L7VTE3</accession>
<evidence type="ECO:0000313" key="2">
    <source>
        <dbReference type="EMBL" id="CZR43681.1"/>
    </source>
</evidence>
<dbReference type="PANTHER" id="PTHR37542">
    <property type="entry name" value="HELO DOMAIN-CONTAINING PROTEIN-RELATED"/>
    <property type="match status" value="1"/>
</dbReference>
<name>A0A1L7VTE3_FUSPR</name>
<proteinExistence type="predicted"/>
<comment type="caution">
    <text evidence="2">The sequence shown here is derived from an EMBL/GenBank/DDBJ whole genome shotgun (WGS) entry which is preliminary data.</text>
</comment>
<reference evidence="3" key="1">
    <citation type="journal article" date="2016" name="Genome Biol. Evol.">
        <title>Comparative 'omics' of the Fusarium fujikuroi species complex highlights differences in genetic potential and metabolite synthesis.</title>
        <authorList>
            <person name="Niehaus E.-M."/>
            <person name="Muensterkoetter M."/>
            <person name="Proctor R.H."/>
            <person name="Brown D.W."/>
            <person name="Sharon A."/>
            <person name="Idan Y."/>
            <person name="Oren-Young L."/>
            <person name="Sieber C.M."/>
            <person name="Novak O."/>
            <person name="Pencik A."/>
            <person name="Tarkowska D."/>
            <person name="Hromadova K."/>
            <person name="Freeman S."/>
            <person name="Maymon M."/>
            <person name="Elazar M."/>
            <person name="Youssef S.A."/>
            <person name="El-Shabrawy E.S.M."/>
            <person name="Shalaby A.B.A."/>
            <person name="Houterman P."/>
            <person name="Brock N.L."/>
            <person name="Burkhardt I."/>
            <person name="Tsavkelova E.A."/>
            <person name="Dickschat J.S."/>
            <person name="Galuszka P."/>
            <person name="Gueldener U."/>
            <person name="Tudzynski B."/>
        </authorList>
    </citation>
    <scope>NUCLEOTIDE SEQUENCE [LARGE SCALE GENOMIC DNA]</scope>
    <source>
        <strain evidence="3">ET1</strain>
    </source>
</reference>
<organism evidence="2 3">
    <name type="scientific">Fusarium proliferatum (strain ET1)</name>
    <name type="common">Orchid endophyte fungus</name>
    <dbReference type="NCBI Taxonomy" id="1227346"/>
    <lineage>
        <taxon>Eukaryota</taxon>
        <taxon>Fungi</taxon>
        <taxon>Dikarya</taxon>
        <taxon>Ascomycota</taxon>
        <taxon>Pezizomycotina</taxon>
        <taxon>Sordariomycetes</taxon>
        <taxon>Hypocreomycetidae</taxon>
        <taxon>Hypocreales</taxon>
        <taxon>Nectriaceae</taxon>
        <taxon>Fusarium</taxon>
        <taxon>Fusarium fujikuroi species complex</taxon>
    </lineage>
</organism>
<dbReference type="PANTHER" id="PTHR37542:SF1">
    <property type="entry name" value="PRION-INHIBITION AND PROPAGATION HELO DOMAIN-CONTAINING PROTEIN"/>
    <property type="match status" value="1"/>
</dbReference>
<dbReference type="VEuPathDB" id="FungiDB:FPRO_07402"/>
<dbReference type="Pfam" id="PF24476">
    <property type="entry name" value="DUF7580"/>
    <property type="match status" value="1"/>
</dbReference>
<dbReference type="GeneID" id="42052281"/>
<evidence type="ECO:0000259" key="1">
    <source>
        <dbReference type="Pfam" id="PF24476"/>
    </source>
</evidence>
<dbReference type="Gene3D" id="1.10.510.10">
    <property type="entry name" value="Transferase(Phosphotransferase) domain 1"/>
    <property type="match status" value="1"/>
</dbReference>
<dbReference type="Proteomes" id="UP000183971">
    <property type="component" value="Unassembled WGS sequence"/>
</dbReference>
<feature type="domain" description="DUF7580" evidence="1">
    <location>
        <begin position="332"/>
        <end position="558"/>
    </location>
</feature>
<dbReference type="AlphaFoldDB" id="A0A1L7VTE3"/>
<dbReference type="InterPro" id="IPR056002">
    <property type="entry name" value="DUF7580"/>
</dbReference>
<gene>
    <name evidence="2" type="ORF">FPRO_07402</name>
</gene>
<keyword evidence="3" id="KW-1185">Reference proteome</keyword>
<sequence length="564" mass="63159">MDIFSTTVTVIHEIYTITVFIKGVVTDVKNYDSDKTDILAKVEHEFLFLESFKALFFDDHGALMASEQLPVNLKRDVSNILQALKRCLAEYGLLAAKHDMLSDGIESPECENIASTIPGKTTAKSEWFKNKMVELKDLKKRSFDWALFDKDKLLDTLVKYNQWTERLRQTMSLTLLVSAVFGNAKLKTFSNSKTARDLGLQKVAKRQLLAKASPPDTFKALNGQIIEASDSMTNSSLQIADYVDEWERTRRIIVEYREYSSSLVQATELKNTKALQELKAPIRNLAWLLRSSSLSDVDVGGYKDTKNQSMFVLECVGYIDQPDEHQTIFVYQPPQSIASQNQALKIVTLHDIIQSGNCPFSLGHRFFIAHALGTTILNVHGSGWVHKNISSHGVTVFPLGKPISSDSNGRDFDHVPYLTGWGFARPELGGTELLQDFEVEPNFYRHPARQGNPGSTFTKEHDIYALGVVLLEIGLWKTISELFAKQISIAEDRQELPPKETIRKWLLDLANGDLAQRMGKAYTSAVLACLSGRFGVESDDEHKTGLSVAFREKVVDAIGIGMAL</sequence>